<gene>
    <name evidence="2" type="ORF">GRI41_01295</name>
</gene>
<protein>
    <submittedName>
        <fullName evidence="2">Uncharacterized protein</fullName>
    </submittedName>
</protein>
<feature type="region of interest" description="Disordered" evidence="1">
    <location>
        <begin position="122"/>
        <end position="155"/>
    </location>
</feature>
<comment type="caution">
    <text evidence="2">The sequence shown here is derived from an EMBL/GenBank/DDBJ whole genome shotgun (WGS) entry which is preliminary data.</text>
</comment>
<organism evidence="2 3">
    <name type="scientific">Pontixanthobacter aquaemixtae</name>
    <dbReference type="NCBI Taxonomy" id="1958940"/>
    <lineage>
        <taxon>Bacteria</taxon>
        <taxon>Pseudomonadati</taxon>
        <taxon>Pseudomonadota</taxon>
        <taxon>Alphaproteobacteria</taxon>
        <taxon>Sphingomonadales</taxon>
        <taxon>Erythrobacteraceae</taxon>
        <taxon>Pontixanthobacter</taxon>
    </lineage>
</organism>
<dbReference type="OrthoDB" id="7427399at2"/>
<proteinExistence type="predicted"/>
<evidence type="ECO:0000256" key="1">
    <source>
        <dbReference type="SAM" id="MobiDB-lite"/>
    </source>
</evidence>
<evidence type="ECO:0000313" key="2">
    <source>
        <dbReference type="EMBL" id="MXO89446.1"/>
    </source>
</evidence>
<keyword evidence="3" id="KW-1185">Reference proteome</keyword>
<dbReference type="Proteomes" id="UP000442714">
    <property type="component" value="Unassembled WGS sequence"/>
</dbReference>
<dbReference type="EMBL" id="WTYX01000001">
    <property type="protein sequence ID" value="MXO89446.1"/>
    <property type="molecule type" value="Genomic_DNA"/>
</dbReference>
<dbReference type="AlphaFoldDB" id="A0A844ZR05"/>
<sequence>MSRIAGASAKRRRGQPIVVLAALLLLWAIGRAALWESPFAGSSPIFELPGYVAPAPAALPRSVEAATPDWPAGSRSREYPTFHSAQSADVYALADLYRAGVNISLREREKDTALQAMPKSLRYPATIPNERSRPSRPGSEFVQHPPVLTGADQRQTAKRWSLDSWLFIRQGGQRDVTIGPAPATYGASQAGAVLRYRLAPHSGNRPAVYLRVNSPLAQTAEAEIASGLAARPIASLPLAAHGEVRVSRPNGKVRARPAAFVVTELPRVRLPLQSRLEAYAQAGYVGGDFATGFVDGHLRLDREAVAFDLGSLRLGGGVWGGAQKGAARLDAGPTASLDIKIGETPARISMDYRHRLTGDAEPQSGVAITISSGF</sequence>
<evidence type="ECO:0000313" key="3">
    <source>
        <dbReference type="Proteomes" id="UP000442714"/>
    </source>
</evidence>
<reference evidence="2 3" key="1">
    <citation type="submission" date="2019-12" db="EMBL/GenBank/DDBJ databases">
        <title>Genomic-based taxomic classification of the family Erythrobacteraceae.</title>
        <authorList>
            <person name="Xu L."/>
        </authorList>
    </citation>
    <scope>NUCLEOTIDE SEQUENCE [LARGE SCALE GENOMIC DNA]</scope>
    <source>
        <strain evidence="2 3">KCTC 52763</strain>
    </source>
</reference>
<name>A0A844ZR05_9SPHN</name>
<accession>A0A844ZR05</accession>
<dbReference type="RefSeq" id="WP_160602843.1">
    <property type="nucleotide sequence ID" value="NZ_WTYX01000001.1"/>
</dbReference>